<evidence type="ECO:0000313" key="1">
    <source>
        <dbReference type="EMBL" id="GAC42868.1"/>
    </source>
</evidence>
<sequence>MTKTPVSLQELRRRIYQKAKAEPTHRFWGLFTHITKMTTLQEAYQLAKKNGGAPGIDGKSFADVEREGVTPFLENIQAELLAGTYRPQANRKVEIPKANGKMRTLQIPGIRDRVVQGAL</sequence>
<dbReference type="GO" id="GO:0003964">
    <property type="term" value="F:RNA-directed DNA polymerase activity"/>
    <property type="evidence" value="ECO:0007669"/>
    <property type="project" value="UniProtKB-KW"/>
</dbReference>
<accession>M9M610</accession>
<keyword evidence="1" id="KW-0548">Nucleotidyltransferase</keyword>
<gene>
    <name evidence="1" type="ORF">PPOP_2229</name>
</gene>
<dbReference type="PANTHER" id="PTHR34047:SF8">
    <property type="entry name" value="PROTEIN YKFC"/>
    <property type="match status" value="1"/>
</dbReference>
<name>M9M610_PAEPP</name>
<dbReference type="AlphaFoldDB" id="M9M610"/>
<dbReference type="SUPFAM" id="SSF56672">
    <property type="entry name" value="DNA/RNA polymerases"/>
    <property type="match status" value="1"/>
</dbReference>
<evidence type="ECO:0000313" key="2">
    <source>
        <dbReference type="Proteomes" id="UP000029453"/>
    </source>
</evidence>
<dbReference type="Proteomes" id="UP000029453">
    <property type="component" value="Unassembled WGS sequence"/>
</dbReference>
<organism evidence="1 2">
    <name type="scientific">Paenibacillus popilliae ATCC 14706</name>
    <dbReference type="NCBI Taxonomy" id="1212764"/>
    <lineage>
        <taxon>Bacteria</taxon>
        <taxon>Bacillati</taxon>
        <taxon>Bacillota</taxon>
        <taxon>Bacilli</taxon>
        <taxon>Bacillales</taxon>
        <taxon>Paenibacillaceae</taxon>
        <taxon>Paenibacillus</taxon>
    </lineage>
</organism>
<dbReference type="PANTHER" id="PTHR34047">
    <property type="entry name" value="NUCLEAR INTRON MATURASE 1, MITOCHONDRIAL-RELATED"/>
    <property type="match status" value="1"/>
</dbReference>
<dbReference type="InterPro" id="IPR043502">
    <property type="entry name" value="DNA/RNA_pol_sf"/>
</dbReference>
<dbReference type="EMBL" id="BALG01000156">
    <property type="protein sequence ID" value="GAC42868.1"/>
    <property type="molecule type" value="Genomic_DNA"/>
</dbReference>
<dbReference type="InterPro" id="IPR051083">
    <property type="entry name" value="GrpII_Intron_Splice-Mob/Def"/>
</dbReference>
<reference evidence="1 2" key="1">
    <citation type="submission" date="2012-10" db="EMBL/GenBank/DDBJ databases">
        <title>Draft Genome Sequence of Paenibacillus popilliae ATCC 14706T.</title>
        <authorList>
            <person name="Iiyama K."/>
            <person name="Mori K."/>
            <person name="Mon H."/>
            <person name="Chieda Y."/>
            <person name="Lee J.M."/>
            <person name="Kusakabe T."/>
            <person name="Tashiro K."/>
            <person name="Asano S."/>
            <person name="Yasunaga-Aoki C."/>
            <person name="Shimizu S."/>
        </authorList>
    </citation>
    <scope>NUCLEOTIDE SEQUENCE [LARGE SCALE GENOMIC DNA]</scope>
    <source>
        <strain evidence="1 2">ATCC 14706</strain>
    </source>
</reference>
<keyword evidence="1" id="KW-0695">RNA-directed DNA polymerase</keyword>
<comment type="caution">
    <text evidence="1">The sequence shown here is derived from an EMBL/GenBank/DDBJ whole genome shotgun (WGS) entry which is preliminary data.</text>
</comment>
<keyword evidence="1" id="KW-0808">Transferase</keyword>
<feature type="non-terminal residue" evidence="1">
    <location>
        <position position="119"/>
    </location>
</feature>
<protein>
    <submittedName>
        <fullName evidence="1">Retron-type reverse transcriptase</fullName>
    </submittedName>
</protein>
<keyword evidence="2" id="KW-1185">Reference proteome</keyword>
<proteinExistence type="predicted"/>